<dbReference type="PANTHER" id="PTHR30461">
    <property type="entry name" value="DNA-INVERTASE FROM LAMBDOID PROPHAGE"/>
    <property type="match status" value="1"/>
</dbReference>
<dbReference type="PROSITE" id="PS00397">
    <property type="entry name" value="RECOMBINASES_1"/>
    <property type="match status" value="1"/>
</dbReference>
<dbReference type="PROSITE" id="PS51737">
    <property type="entry name" value="RECOMBINASE_DNA_BIND"/>
    <property type="match status" value="1"/>
</dbReference>
<dbReference type="Gene3D" id="3.90.1750.20">
    <property type="entry name" value="Putative Large Serine Recombinase, Chain B, Domain 2"/>
    <property type="match status" value="1"/>
</dbReference>
<evidence type="ECO:0000256" key="6">
    <source>
        <dbReference type="SAM" id="Coils"/>
    </source>
</evidence>
<dbReference type="InterPro" id="IPR006118">
    <property type="entry name" value="Recombinase_CS"/>
</dbReference>
<feature type="active site" description="O-(5'-phospho-DNA)-serine intermediate" evidence="4 5">
    <location>
        <position position="25"/>
    </location>
</feature>
<organism evidence="9 10">
    <name type="scientific">Gaiella occulta</name>
    <dbReference type="NCBI Taxonomy" id="1002870"/>
    <lineage>
        <taxon>Bacteria</taxon>
        <taxon>Bacillati</taxon>
        <taxon>Actinomycetota</taxon>
        <taxon>Thermoleophilia</taxon>
        <taxon>Gaiellales</taxon>
        <taxon>Gaiellaceae</taxon>
        <taxon>Gaiella</taxon>
    </lineage>
</organism>
<sequence length="589" mass="65501">MSASEQATDNTSPGMAQAVIYLRVSTKEQAEKGGEAEGYSIPAQREACKRKATSLGAVVVEEFVDRGESAKSADRPELQRMLAYVRENEVGLAIVHKVDRLARSRADDVAINLALKAAGTTLVSCSENIDETPSGMLLHGIMSSIAEFYSRNLANEVMKGLVQKAQSGGTPGRAPIGYLNVRKFENGRDIRTVEVDPVRAPLVAWAFEAYANGEWSLRTLLAEATRRGLTTVARGVPLGLTTFNDMLLNPYYVGYVRYMGVLYPGSHPPLVSRQTWDQVQQIMATRTQAHEKERVHHHHLKGSLFCGHCKTRMIVSNAKSRSGKIYPYFVCSGRHEKRNDCMMKAVLIETVEEKVEQHYQTIQLDPKVGRVLHSALSHDLAVYQREAGAEHDRLKKRRRRLIDEREKLLQAHYAGAVPLDLLKSEQDRIASQLDKIDARLQATDDHNGAIQINLQATLALADDCHASYRSATSTVKRQLNQAFFARLYVDEDANITSELAEPFNTLLSPKVKARTQAAIHLGEAALSREQPSELDWQLWEASLNNDTPEEQVLEGVGQARLTRALGLRDEVMVERAGLEPATPSLQSWC</sequence>
<evidence type="ECO:0000256" key="2">
    <source>
        <dbReference type="ARBA" id="ARBA00023125"/>
    </source>
</evidence>
<keyword evidence="6" id="KW-0175">Coiled coil</keyword>
<evidence type="ECO:0000313" key="10">
    <source>
        <dbReference type="Proteomes" id="UP000254134"/>
    </source>
</evidence>
<name>A0A7M2YVR6_9ACTN</name>
<keyword evidence="3" id="KW-0233">DNA recombination</keyword>
<dbReference type="GO" id="GO:0015074">
    <property type="term" value="P:DNA integration"/>
    <property type="evidence" value="ECO:0007669"/>
    <property type="project" value="UniProtKB-KW"/>
</dbReference>
<dbReference type="InterPro" id="IPR025827">
    <property type="entry name" value="Zn_ribbon_recom_dom"/>
</dbReference>
<reference evidence="10" key="2">
    <citation type="journal article" date="2019" name="MicrobiologyOpen">
        <title>High-quality draft genome sequence of Gaiella occulta isolated from a 150 meter deep mineral water borehole and comparison with the genome sequences of other deep-branching lineages of the phylum Actinobacteria.</title>
        <authorList>
            <person name="Severino R."/>
            <person name="Froufe H.J.C."/>
            <person name="Barroso C."/>
            <person name="Albuquerque L."/>
            <person name="Lobo-da-Cunha A."/>
            <person name="da Costa M.S."/>
            <person name="Egas C."/>
        </authorList>
    </citation>
    <scope>NUCLEOTIDE SEQUENCE [LARGE SCALE GENOMIC DNA]</scope>
    <source>
        <strain evidence="10">F2-233</strain>
    </source>
</reference>
<feature type="domain" description="Resolvase/invertase-type recombinase catalytic" evidence="7">
    <location>
        <begin position="17"/>
        <end position="168"/>
    </location>
</feature>
<evidence type="ECO:0000313" key="9">
    <source>
        <dbReference type="EMBL" id="RDI73518.1"/>
    </source>
</evidence>
<dbReference type="CDD" id="cd00338">
    <property type="entry name" value="Ser_Recombinase"/>
    <property type="match status" value="1"/>
</dbReference>
<dbReference type="GO" id="GO:0000150">
    <property type="term" value="F:DNA strand exchange activity"/>
    <property type="evidence" value="ECO:0007669"/>
    <property type="project" value="InterPro"/>
</dbReference>
<dbReference type="Gene3D" id="3.40.50.1390">
    <property type="entry name" value="Resolvase, N-terminal catalytic domain"/>
    <property type="match status" value="1"/>
</dbReference>
<keyword evidence="2" id="KW-0238">DNA-binding</keyword>
<dbReference type="InterPro" id="IPR006119">
    <property type="entry name" value="Resolv_N"/>
</dbReference>
<dbReference type="Proteomes" id="UP000254134">
    <property type="component" value="Unassembled WGS sequence"/>
</dbReference>
<dbReference type="Pfam" id="PF13408">
    <property type="entry name" value="Zn_ribbon_recom"/>
    <property type="match status" value="1"/>
</dbReference>
<dbReference type="InterPro" id="IPR011109">
    <property type="entry name" value="DNA_bind_recombinase_dom"/>
</dbReference>
<proteinExistence type="predicted"/>
<evidence type="ECO:0000259" key="8">
    <source>
        <dbReference type="PROSITE" id="PS51737"/>
    </source>
</evidence>
<comment type="caution">
    <text evidence="9">The sequence shown here is derived from an EMBL/GenBank/DDBJ whole genome shotgun (WGS) entry which is preliminary data.</text>
</comment>
<dbReference type="RefSeq" id="WP_220150628.1">
    <property type="nucleotide sequence ID" value="NZ_QQZY01000008.1"/>
</dbReference>
<feature type="coiled-coil region" evidence="6">
    <location>
        <begin position="384"/>
        <end position="411"/>
    </location>
</feature>
<feature type="domain" description="Recombinase" evidence="8">
    <location>
        <begin position="175"/>
        <end position="289"/>
    </location>
</feature>
<dbReference type="SUPFAM" id="SSF53041">
    <property type="entry name" value="Resolvase-like"/>
    <property type="match status" value="1"/>
</dbReference>
<dbReference type="Pfam" id="PF00239">
    <property type="entry name" value="Resolvase"/>
    <property type="match status" value="1"/>
</dbReference>
<evidence type="ECO:0000256" key="4">
    <source>
        <dbReference type="PIRSR" id="PIRSR606118-50"/>
    </source>
</evidence>
<dbReference type="InterPro" id="IPR036162">
    <property type="entry name" value="Resolvase-like_N_sf"/>
</dbReference>
<dbReference type="PANTHER" id="PTHR30461:SF23">
    <property type="entry name" value="DNA RECOMBINASE-RELATED"/>
    <property type="match status" value="1"/>
</dbReference>
<dbReference type="GO" id="GO:0003677">
    <property type="term" value="F:DNA binding"/>
    <property type="evidence" value="ECO:0007669"/>
    <property type="project" value="UniProtKB-KW"/>
</dbReference>
<evidence type="ECO:0000256" key="3">
    <source>
        <dbReference type="ARBA" id="ARBA00023172"/>
    </source>
</evidence>
<keyword evidence="10" id="KW-1185">Reference proteome</keyword>
<keyword evidence="1" id="KW-0229">DNA integration</keyword>
<dbReference type="InterPro" id="IPR050639">
    <property type="entry name" value="SSR_resolvase"/>
</dbReference>
<dbReference type="EMBL" id="QQZY01000008">
    <property type="protein sequence ID" value="RDI73518.1"/>
    <property type="molecule type" value="Genomic_DNA"/>
</dbReference>
<accession>A0A7M2YVR6</accession>
<dbReference type="AlphaFoldDB" id="A0A7M2YVR6"/>
<evidence type="ECO:0000256" key="5">
    <source>
        <dbReference type="PROSITE-ProRule" id="PRU10137"/>
    </source>
</evidence>
<reference evidence="9 10" key="1">
    <citation type="submission" date="2018-07" db="EMBL/GenBank/DDBJ databases">
        <title>High-quality-draft genome sequence of Gaiella occulta.</title>
        <authorList>
            <person name="Severino R."/>
            <person name="Froufe H.J.C."/>
            <person name="Rainey F.A."/>
            <person name="Barroso C."/>
            <person name="Albuquerque L."/>
            <person name="Lobo-Da-Cunha A."/>
            <person name="Da Costa M.S."/>
            <person name="Egas C."/>
        </authorList>
    </citation>
    <scope>NUCLEOTIDE SEQUENCE [LARGE SCALE GENOMIC DNA]</scope>
    <source>
        <strain evidence="9 10">F2-233</strain>
    </source>
</reference>
<dbReference type="PROSITE" id="PS51736">
    <property type="entry name" value="RECOMBINASES_3"/>
    <property type="match status" value="1"/>
</dbReference>
<dbReference type="Pfam" id="PF07508">
    <property type="entry name" value="Recombinase"/>
    <property type="match status" value="1"/>
</dbReference>
<evidence type="ECO:0000259" key="7">
    <source>
        <dbReference type="PROSITE" id="PS51736"/>
    </source>
</evidence>
<dbReference type="InterPro" id="IPR038109">
    <property type="entry name" value="DNA_bind_recomb_sf"/>
</dbReference>
<protein>
    <submittedName>
        <fullName evidence="9">Resolvase, N terminal domain</fullName>
    </submittedName>
</protein>
<evidence type="ECO:0000256" key="1">
    <source>
        <dbReference type="ARBA" id="ARBA00022908"/>
    </source>
</evidence>
<dbReference type="SMART" id="SM00857">
    <property type="entry name" value="Resolvase"/>
    <property type="match status" value="1"/>
</dbReference>
<gene>
    <name evidence="9" type="ORF">Gocc_2659</name>
</gene>